<protein>
    <submittedName>
        <fullName evidence="5">Globin-coupled sensor protein</fullName>
    </submittedName>
</protein>
<dbReference type="SMART" id="SM00283">
    <property type="entry name" value="MA"/>
    <property type="match status" value="1"/>
</dbReference>
<evidence type="ECO:0000256" key="1">
    <source>
        <dbReference type="ARBA" id="ARBA00023224"/>
    </source>
</evidence>
<dbReference type="InterPro" id="IPR004090">
    <property type="entry name" value="Chemotax_Me-accpt_rcpt"/>
</dbReference>
<dbReference type="CDD" id="cd01068">
    <property type="entry name" value="globin_sensor"/>
    <property type="match status" value="1"/>
</dbReference>
<comment type="caution">
    <text evidence="5">The sequence shown here is derived from an EMBL/GenBank/DDBJ whole genome shotgun (WGS) entry which is preliminary data.</text>
</comment>
<feature type="domain" description="Methyl-accepting transducer" evidence="4">
    <location>
        <begin position="173"/>
        <end position="407"/>
    </location>
</feature>
<keyword evidence="1 3" id="KW-0807">Transducer</keyword>
<dbReference type="PANTHER" id="PTHR32089:SF118">
    <property type="entry name" value="HEME-BASED AEROTACTIC TRANSDUCER HEMAT"/>
    <property type="match status" value="1"/>
</dbReference>
<gene>
    <name evidence="5" type="ORF">ACFPOG_22125</name>
</gene>
<evidence type="ECO:0000256" key="2">
    <source>
        <dbReference type="ARBA" id="ARBA00029447"/>
    </source>
</evidence>
<dbReference type="Gene3D" id="1.10.287.950">
    <property type="entry name" value="Methyl-accepting chemotaxis protein"/>
    <property type="match status" value="1"/>
</dbReference>
<dbReference type="RefSeq" id="WP_270881581.1">
    <property type="nucleotide sequence ID" value="NZ_JAQFVF010000055.1"/>
</dbReference>
<dbReference type="EMBL" id="JBHSMJ010000030">
    <property type="protein sequence ID" value="MFC5450949.1"/>
    <property type="molecule type" value="Genomic_DNA"/>
</dbReference>
<reference evidence="6" key="1">
    <citation type="journal article" date="2019" name="Int. J. Syst. Evol. Microbiol.">
        <title>The Global Catalogue of Microorganisms (GCM) 10K type strain sequencing project: providing services to taxonomists for standard genome sequencing and annotation.</title>
        <authorList>
            <consortium name="The Broad Institute Genomics Platform"/>
            <consortium name="The Broad Institute Genome Sequencing Center for Infectious Disease"/>
            <person name="Wu L."/>
            <person name="Ma J."/>
        </authorList>
    </citation>
    <scope>NUCLEOTIDE SEQUENCE [LARGE SCALE GENOMIC DNA]</scope>
    <source>
        <strain evidence="6">KACC 11904</strain>
    </source>
</reference>
<evidence type="ECO:0000313" key="6">
    <source>
        <dbReference type="Proteomes" id="UP001596044"/>
    </source>
</evidence>
<dbReference type="Pfam" id="PF00015">
    <property type="entry name" value="MCPsignal"/>
    <property type="match status" value="1"/>
</dbReference>
<evidence type="ECO:0000313" key="5">
    <source>
        <dbReference type="EMBL" id="MFC5450949.1"/>
    </source>
</evidence>
<dbReference type="SUPFAM" id="SSF58104">
    <property type="entry name" value="Methyl-accepting chemotaxis protein (MCP) signaling domain"/>
    <property type="match status" value="1"/>
</dbReference>
<organism evidence="5 6">
    <name type="scientific">Paenibacillus aestuarii</name>
    <dbReference type="NCBI Taxonomy" id="516965"/>
    <lineage>
        <taxon>Bacteria</taxon>
        <taxon>Bacillati</taxon>
        <taxon>Bacillota</taxon>
        <taxon>Bacilli</taxon>
        <taxon>Bacillales</taxon>
        <taxon>Paenibacillaceae</taxon>
        <taxon>Paenibacillus</taxon>
    </lineage>
</organism>
<proteinExistence type="inferred from homology"/>
<sequence>MSLKDPEIMMQLKMIELTDEEIRIAKYFQPIIREHSEEIVDSFYKSVLEVEKLKQLIQEHSTIERLKKTLELHLIEIFSGQFDAQFLEKRTQVAMIHFRIGLDPKWYLSAFQNLLNASLGVVLRRVEDREESMRISTVVTKLFNFEQQLVLDAYEKETLYQREIEYQKKENLVKQIIGTSTNLAELTLETSSSVKELIATSNEVNTKVQRSAEKTRDTQRIAAEGELRIAKLESSIESMDTSTSEMSDVVSRLNESATHIREVINIVNEIAGQTNLLALNSAIEAARAGEHGRGFAVVSSEVRKLSDQTKQSVEQIQKLVDQTSKYSSEVASAILSVQQLVKNGLAESQVTREAFTEIMDSMNMNIAEVGQVEQEIKELVYVIEEIGQATQKVAASSEALNDSAKSI</sequence>
<dbReference type="SUPFAM" id="SSF46458">
    <property type="entry name" value="Globin-like"/>
    <property type="match status" value="1"/>
</dbReference>
<evidence type="ECO:0000259" key="4">
    <source>
        <dbReference type="PROSITE" id="PS50111"/>
    </source>
</evidence>
<dbReference type="Pfam" id="PF11563">
    <property type="entry name" value="Protoglobin"/>
    <property type="match status" value="1"/>
</dbReference>
<comment type="similarity">
    <text evidence="2">Belongs to the methyl-accepting chemotaxis (MCP) protein family.</text>
</comment>
<dbReference type="InterPro" id="IPR009050">
    <property type="entry name" value="Globin-like_sf"/>
</dbReference>
<keyword evidence="6" id="KW-1185">Reference proteome</keyword>
<dbReference type="PANTHER" id="PTHR32089">
    <property type="entry name" value="METHYL-ACCEPTING CHEMOTAXIS PROTEIN MCPB"/>
    <property type="match status" value="1"/>
</dbReference>
<dbReference type="InterPro" id="IPR039379">
    <property type="entry name" value="Protoglobin_sensor_dom"/>
</dbReference>
<dbReference type="Proteomes" id="UP001596044">
    <property type="component" value="Unassembled WGS sequence"/>
</dbReference>
<accession>A0ABW0KCE6</accession>
<dbReference type="InterPro" id="IPR044398">
    <property type="entry name" value="Globin-sensor_dom"/>
</dbReference>
<name>A0ABW0KCE6_9BACL</name>
<dbReference type="InterPro" id="IPR012292">
    <property type="entry name" value="Globin/Proto"/>
</dbReference>
<dbReference type="PROSITE" id="PS50111">
    <property type="entry name" value="CHEMOTAXIS_TRANSDUC_2"/>
    <property type="match status" value="1"/>
</dbReference>
<evidence type="ECO:0000256" key="3">
    <source>
        <dbReference type="PROSITE-ProRule" id="PRU00284"/>
    </source>
</evidence>
<dbReference type="Gene3D" id="1.10.490.10">
    <property type="entry name" value="Globins"/>
    <property type="match status" value="1"/>
</dbReference>
<dbReference type="InterPro" id="IPR004089">
    <property type="entry name" value="MCPsignal_dom"/>
</dbReference>
<dbReference type="PRINTS" id="PR00260">
    <property type="entry name" value="CHEMTRNSDUCR"/>
</dbReference>